<comment type="similarity">
    <text evidence="2">Belongs to the glycosyl hydrolase 3 family.</text>
</comment>
<dbReference type="InterPro" id="IPR001764">
    <property type="entry name" value="Glyco_hydro_3_N"/>
</dbReference>
<evidence type="ECO:0000313" key="8">
    <source>
        <dbReference type="Proteomes" id="UP000838308"/>
    </source>
</evidence>
<evidence type="ECO:0000256" key="1">
    <source>
        <dbReference type="ARBA" id="ARBA00001231"/>
    </source>
</evidence>
<keyword evidence="5 7" id="KW-0326">Glycosidase</keyword>
<dbReference type="PROSITE" id="PS00775">
    <property type="entry name" value="GLYCOSYL_HYDROL_F3"/>
    <property type="match status" value="1"/>
</dbReference>
<evidence type="ECO:0000256" key="5">
    <source>
        <dbReference type="ARBA" id="ARBA00023295"/>
    </source>
</evidence>
<sequence length="568" mass="63501">MINLKGKPFCLNDEDIQWVEDTLAGMSDEEKLGQLFCLIAYSDDEEYLKKIPVKYNPGGLMCRPMPAKQVFNTVRILQENSKIPMLISANLEKGANGIVEEGTFIGSQMQVAATDDDEMAYKLGVVCGREGSAVGANWAFAPIIDIDYNFRNPITNTRTFGSDPDRVRRMGAQYVKGVQEYGVAASIKHFPGDGMDERDQHLVTSINSMSCEDWDKTYGANYRACIEAGAMTVMVGHIMQPAYTKKFNPQIKDEDILPATLSYELVTKLLKEQLGFNGLVVTDASTMAGMQIPMHREKAVPQAIAAGCDMFLFTENIDEDYEYMRKGIKNGIVTQERLNDAITKILALKAALKLPKKQKEGKLVPTPDEALKNIGTEEHKAWAAECADKAITIVKEETGVLPLSPKKYKKVLYYDIESQQGFAYSVRTGVAEKVKNLLEKEGFDIDVFKPNPDYEGLADRYGEITEKYDLIIYLANMATKSNQTTVRIEWAQPMGANVPVFTNAIPTVFISVENPYHLLDVPRIKTYINTYSSNDFVLEALIDKLMGRSEFQGISPVDPFCGMWDTRL</sequence>
<organism evidence="7 8">
    <name type="scientific">Neobacillus rhizosphaerae</name>
    <dbReference type="NCBI Taxonomy" id="2880965"/>
    <lineage>
        <taxon>Bacteria</taxon>
        <taxon>Bacillati</taxon>
        <taxon>Bacillota</taxon>
        <taxon>Bacilli</taxon>
        <taxon>Bacillales</taxon>
        <taxon>Bacillaceae</taxon>
        <taxon>Neobacillus</taxon>
    </lineage>
</organism>
<keyword evidence="4 7" id="KW-0378">Hydrolase</keyword>
<evidence type="ECO:0000259" key="6">
    <source>
        <dbReference type="Pfam" id="PF00933"/>
    </source>
</evidence>
<dbReference type="GO" id="GO:0008422">
    <property type="term" value="F:beta-glucosidase activity"/>
    <property type="evidence" value="ECO:0007669"/>
    <property type="project" value="UniProtKB-EC"/>
</dbReference>
<dbReference type="Proteomes" id="UP000838308">
    <property type="component" value="Unassembled WGS sequence"/>
</dbReference>
<keyword evidence="8" id="KW-1185">Reference proteome</keyword>
<reference evidence="7" key="1">
    <citation type="submission" date="2022-04" db="EMBL/GenBank/DDBJ databases">
        <authorList>
            <person name="Criscuolo A."/>
        </authorList>
    </citation>
    <scope>NUCLEOTIDE SEQUENCE</scope>
    <source>
        <strain evidence="7">CIP111895</strain>
    </source>
</reference>
<evidence type="ECO:0000313" key="7">
    <source>
        <dbReference type="EMBL" id="CAH2713140.1"/>
    </source>
</evidence>
<protein>
    <recommendedName>
        <fullName evidence="3">beta-N-acetylhexosaminidase</fullName>
        <ecNumber evidence="3">3.2.1.52</ecNumber>
    </recommendedName>
</protein>
<feature type="domain" description="Glycoside hydrolase family 3 N-terminal" evidence="6">
    <location>
        <begin position="29"/>
        <end position="347"/>
    </location>
</feature>
<evidence type="ECO:0000256" key="2">
    <source>
        <dbReference type="ARBA" id="ARBA00005336"/>
    </source>
</evidence>
<proteinExistence type="inferred from homology"/>
<dbReference type="Gene3D" id="3.40.50.1700">
    <property type="entry name" value="Glycoside hydrolase family 3 C-terminal domain"/>
    <property type="match status" value="1"/>
</dbReference>
<dbReference type="Pfam" id="PF00933">
    <property type="entry name" value="Glyco_hydro_3"/>
    <property type="match status" value="1"/>
</dbReference>
<dbReference type="InterPro" id="IPR050226">
    <property type="entry name" value="NagZ_Beta-hexosaminidase"/>
</dbReference>
<evidence type="ECO:0000256" key="3">
    <source>
        <dbReference type="ARBA" id="ARBA00012663"/>
    </source>
</evidence>
<dbReference type="EC" id="3.2.1.52" evidence="3"/>
<comment type="caution">
    <text evidence="7">The sequence shown here is derived from an EMBL/GenBank/DDBJ whole genome shotgun (WGS) entry which is preliminary data.</text>
</comment>
<dbReference type="InterPro" id="IPR036962">
    <property type="entry name" value="Glyco_hydro_3_N_sf"/>
</dbReference>
<dbReference type="InterPro" id="IPR017853">
    <property type="entry name" value="GH"/>
</dbReference>
<dbReference type="RefSeq" id="WP_248733487.1">
    <property type="nucleotide sequence ID" value="NZ_CALBWS010000001.1"/>
</dbReference>
<dbReference type="PANTHER" id="PTHR30480">
    <property type="entry name" value="BETA-HEXOSAMINIDASE-RELATED"/>
    <property type="match status" value="1"/>
</dbReference>
<dbReference type="SUPFAM" id="SSF51445">
    <property type="entry name" value="(Trans)glycosidases"/>
    <property type="match status" value="1"/>
</dbReference>
<comment type="catalytic activity">
    <reaction evidence="1">
        <text>Hydrolysis of terminal non-reducing N-acetyl-D-hexosamine residues in N-acetyl-beta-D-hexosaminides.</text>
        <dbReference type="EC" id="3.2.1.52"/>
    </reaction>
</comment>
<dbReference type="EMBL" id="CALBWS010000001">
    <property type="protein sequence ID" value="CAH2713140.1"/>
    <property type="molecule type" value="Genomic_DNA"/>
</dbReference>
<dbReference type="InterPro" id="IPR036881">
    <property type="entry name" value="Glyco_hydro_3_C_sf"/>
</dbReference>
<name>A0ABM9ELY7_9BACI</name>
<dbReference type="InterPro" id="IPR019800">
    <property type="entry name" value="Glyco_hydro_3_AS"/>
</dbReference>
<dbReference type="PANTHER" id="PTHR30480:SF13">
    <property type="entry name" value="BETA-HEXOSAMINIDASE"/>
    <property type="match status" value="1"/>
</dbReference>
<evidence type="ECO:0000256" key="4">
    <source>
        <dbReference type="ARBA" id="ARBA00022801"/>
    </source>
</evidence>
<dbReference type="Gene3D" id="3.20.20.300">
    <property type="entry name" value="Glycoside hydrolase, family 3, N-terminal domain"/>
    <property type="match status" value="1"/>
</dbReference>
<dbReference type="PRINTS" id="PR00133">
    <property type="entry name" value="GLHYDRLASE3"/>
</dbReference>
<gene>
    <name evidence="7" type="primary">nag3</name>
    <name evidence="7" type="ORF">BACCIP111895_00273</name>
</gene>
<accession>A0ABM9ELY7</accession>